<evidence type="ECO:0000313" key="4">
    <source>
        <dbReference type="Proteomes" id="UP001500928"/>
    </source>
</evidence>
<dbReference type="InterPro" id="IPR042001">
    <property type="entry name" value="Sortase_F"/>
</dbReference>
<dbReference type="Gene3D" id="2.40.260.10">
    <property type="entry name" value="Sortase"/>
    <property type="match status" value="1"/>
</dbReference>
<evidence type="ECO:0000256" key="1">
    <source>
        <dbReference type="ARBA" id="ARBA00022801"/>
    </source>
</evidence>
<protein>
    <submittedName>
        <fullName evidence="3">Class F sortase</fullName>
    </submittedName>
</protein>
<dbReference type="SUPFAM" id="SSF63817">
    <property type="entry name" value="Sortase"/>
    <property type="match status" value="1"/>
</dbReference>
<dbReference type="InterPro" id="IPR005754">
    <property type="entry name" value="Sortase"/>
</dbReference>
<dbReference type="EMBL" id="BAABHO010000004">
    <property type="protein sequence ID" value="GAA4776575.1"/>
    <property type="molecule type" value="Genomic_DNA"/>
</dbReference>
<accession>A0ABP9A9H6</accession>
<gene>
    <name evidence="3" type="ORF">GCM10023200_06570</name>
</gene>
<evidence type="ECO:0000256" key="2">
    <source>
        <dbReference type="SAM" id="Phobius"/>
    </source>
</evidence>
<feature type="transmembrane region" description="Helical" evidence="2">
    <location>
        <begin position="21"/>
        <end position="41"/>
    </location>
</feature>
<keyword evidence="2" id="KW-1133">Transmembrane helix</keyword>
<dbReference type="Proteomes" id="UP001500928">
    <property type="component" value="Unassembled WGS sequence"/>
</dbReference>
<organism evidence="3 4">
    <name type="scientific">Actinomycetospora chlora</name>
    <dbReference type="NCBI Taxonomy" id="663608"/>
    <lineage>
        <taxon>Bacteria</taxon>
        <taxon>Bacillati</taxon>
        <taxon>Actinomycetota</taxon>
        <taxon>Actinomycetes</taxon>
        <taxon>Pseudonocardiales</taxon>
        <taxon>Pseudonocardiaceae</taxon>
        <taxon>Actinomycetospora</taxon>
    </lineage>
</organism>
<keyword evidence="2" id="KW-0812">Transmembrane</keyword>
<dbReference type="RefSeq" id="WP_345410977.1">
    <property type="nucleotide sequence ID" value="NZ_BAABHO010000004.1"/>
</dbReference>
<dbReference type="InterPro" id="IPR023365">
    <property type="entry name" value="Sortase_dom-sf"/>
</dbReference>
<comment type="caution">
    <text evidence="3">The sequence shown here is derived from an EMBL/GenBank/DDBJ whole genome shotgun (WGS) entry which is preliminary data.</text>
</comment>
<proteinExistence type="predicted"/>
<dbReference type="CDD" id="cd05829">
    <property type="entry name" value="Sortase_F"/>
    <property type="match status" value="1"/>
</dbReference>
<sequence length="218" mass="22964">MATVIDRPDQKPGGSSRATTRATIGILLVLGLLAVVAYLAGTPSQRTGPASVALPAARTAVSLPLEPAGTTDLRVPSIGVDTRQLRELGQTEDRRLEVPRDATTVGHYRGAAAPGQRGPAIYASHVNYHGMDGAFARLADVEAGDQVLLDRTDGVTVVYTVDRVDTVPKNAFPTASVYGPTAGPELRLITCGGEFDPDVRSYEDNVVVYGHAVEAFRA</sequence>
<reference evidence="4" key="1">
    <citation type="journal article" date="2019" name="Int. J. Syst. Evol. Microbiol.">
        <title>The Global Catalogue of Microorganisms (GCM) 10K type strain sequencing project: providing services to taxonomists for standard genome sequencing and annotation.</title>
        <authorList>
            <consortium name="The Broad Institute Genomics Platform"/>
            <consortium name="The Broad Institute Genome Sequencing Center for Infectious Disease"/>
            <person name="Wu L."/>
            <person name="Ma J."/>
        </authorList>
    </citation>
    <scope>NUCLEOTIDE SEQUENCE [LARGE SCALE GENOMIC DNA]</scope>
    <source>
        <strain evidence="4">JCM 17979</strain>
    </source>
</reference>
<keyword evidence="1" id="KW-0378">Hydrolase</keyword>
<keyword evidence="4" id="KW-1185">Reference proteome</keyword>
<evidence type="ECO:0000313" key="3">
    <source>
        <dbReference type="EMBL" id="GAA4776575.1"/>
    </source>
</evidence>
<dbReference type="Pfam" id="PF04203">
    <property type="entry name" value="Sortase"/>
    <property type="match status" value="1"/>
</dbReference>
<name>A0ABP9A9H6_9PSEU</name>
<keyword evidence="2" id="KW-0472">Membrane</keyword>